<dbReference type="InterPro" id="IPR001482">
    <property type="entry name" value="T2SS/T4SS_dom"/>
</dbReference>
<keyword evidence="3" id="KW-0067">ATP-binding</keyword>
<organism evidence="8 9">
    <name type="scientific">Planctomicrobium piriforme</name>
    <dbReference type="NCBI Taxonomy" id="1576369"/>
    <lineage>
        <taxon>Bacteria</taxon>
        <taxon>Pseudomonadati</taxon>
        <taxon>Planctomycetota</taxon>
        <taxon>Planctomycetia</taxon>
        <taxon>Planctomycetales</taxon>
        <taxon>Planctomycetaceae</taxon>
        <taxon>Planctomicrobium</taxon>
    </lineage>
</organism>
<comment type="similarity">
    <text evidence="1">Belongs to the GSP E family.</text>
</comment>
<proteinExistence type="inferred from homology"/>
<sequence>MITSTGRGLCLAALMLGLAIAFAESADAQAPLPTPGAPQASFSPTGKYPLPPDPFARGNMVPSRPDHPTLRVTAAPQAGFYFPIWKLLFLVAAFCFWLHYSNWVHEDSRGLKVRPDFWNSWMLLCGVLAFVLMLISPMFGVGLGTMALAIGSPLGLYVWERNKHVPANRQVMTPNHLDNWARRQLAKVGINLGTKVQGDAHSGPPITFVGKSRTGQKDANRSKQVESSKGYVAAKELVYDALLRRATDIHLEPKDTELAVRLRIDGVMFPAEPFDKSTGDAVTNIIKVLCAMDITERRRSQDGSFGALVEGREIDFRVASQGTRHGEKVSLRILDQANSVNRLGQLGMRKQVSDKLIEVINQPHGLLLVCGPTGAGKSTTLYAAINELDAFERNIITIEDPVEYKMQNVTQIEINTKGGTTFGQSLRSILRQDPDVVMIGEIRDDETAKIACQAANTGHMVFSTVHANDAITALYRLLDLGVESFMLSTAVSAILAQRLARRLCPQCRVGYPPPADMLKQLGLPAGKIKEFFKTPEKDNTCPKCGGLGYQGRIGVYELLAINERMKDMIRDNAAMSAIRNEARKDGMLYMQEEGLRLVVRGVTSVDEIKRVVK</sequence>
<dbReference type="STRING" id="1576369.SAMN05421753_10566"/>
<dbReference type="Proteomes" id="UP000199518">
    <property type="component" value="Unassembled WGS sequence"/>
</dbReference>
<reference evidence="9" key="1">
    <citation type="submission" date="2016-10" db="EMBL/GenBank/DDBJ databases">
        <authorList>
            <person name="Varghese N."/>
            <person name="Submissions S."/>
        </authorList>
    </citation>
    <scope>NUCLEOTIDE SEQUENCE [LARGE SCALE GENOMIC DNA]</scope>
    <source>
        <strain evidence="9">DSM 26348</strain>
    </source>
</reference>
<keyword evidence="2" id="KW-0547">Nucleotide-binding</keyword>
<keyword evidence="5" id="KW-0472">Membrane</keyword>
<dbReference type="PROSITE" id="PS00662">
    <property type="entry name" value="T2SP_E"/>
    <property type="match status" value="1"/>
</dbReference>
<dbReference type="Gene3D" id="3.40.50.300">
    <property type="entry name" value="P-loop containing nucleotide triphosphate hydrolases"/>
    <property type="match status" value="1"/>
</dbReference>
<keyword evidence="5" id="KW-1133">Transmembrane helix</keyword>
<keyword evidence="6" id="KW-0732">Signal</keyword>
<dbReference type="Gene3D" id="3.30.450.90">
    <property type="match status" value="1"/>
</dbReference>
<evidence type="ECO:0000256" key="6">
    <source>
        <dbReference type="SAM" id="SignalP"/>
    </source>
</evidence>
<keyword evidence="5" id="KW-0812">Transmembrane</keyword>
<dbReference type="Pfam" id="PF00437">
    <property type="entry name" value="T2SSE"/>
    <property type="match status" value="1"/>
</dbReference>
<evidence type="ECO:0000256" key="5">
    <source>
        <dbReference type="SAM" id="Phobius"/>
    </source>
</evidence>
<feature type="chain" id="PRO_5011681597" evidence="6">
    <location>
        <begin position="24"/>
        <end position="613"/>
    </location>
</feature>
<evidence type="ECO:0000313" key="8">
    <source>
        <dbReference type="EMBL" id="SFI05714.1"/>
    </source>
</evidence>
<dbReference type="CDD" id="cd01129">
    <property type="entry name" value="PulE-GspE-like"/>
    <property type="match status" value="1"/>
</dbReference>
<dbReference type="SUPFAM" id="SSF52540">
    <property type="entry name" value="P-loop containing nucleoside triphosphate hydrolases"/>
    <property type="match status" value="1"/>
</dbReference>
<dbReference type="PANTHER" id="PTHR30258">
    <property type="entry name" value="TYPE II SECRETION SYSTEM PROTEIN GSPE-RELATED"/>
    <property type="match status" value="1"/>
</dbReference>
<dbReference type="InterPro" id="IPR003593">
    <property type="entry name" value="AAA+_ATPase"/>
</dbReference>
<dbReference type="GO" id="GO:0005524">
    <property type="term" value="F:ATP binding"/>
    <property type="evidence" value="ECO:0007669"/>
    <property type="project" value="UniProtKB-KW"/>
</dbReference>
<feature type="transmembrane region" description="Helical" evidence="5">
    <location>
        <begin position="80"/>
        <end position="98"/>
    </location>
</feature>
<feature type="transmembrane region" description="Helical" evidence="5">
    <location>
        <begin position="118"/>
        <end position="135"/>
    </location>
</feature>
<keyword evidence="9" id="KW-1185">Reference proteome</keyword>
<dbReference type="GO" id="GO:0005886">
    <property type="term" value="C:plasma membrane"/>
    <property type="evidence" value="ECO:0007669"/>
    <property type="project" value="TreeGrafter"/>
</dbReference>
<feature type="region of interest" description="Disordered" evidence="4">
    <location>
        <begin position="203"/>
        <end position="225"/>
    </location>
</feature>
<dbReference type="OrthoDB" id="244550at2"/>
<dbReference type="GO" id="GO:0016887">
    <property type="term" value="F:ATP hydrolysis activity"/>
    <property type="evidence" value="ECO:0007669"/>
    <property type="project" value="TreeGrafter"/>
</dbReference>
<evidence type="ECO:0000256" key="4">
    <source>
        <dbReference type="SAM" id="MobiDB-lite"/>
    </source>
</evidence>
<protein>
    <submittedName>
        <fullName evidence="8">Type II secretory pathway ATPase GspE/PulE or T4P pilus assembly pathway ATPase PilB</fullName>
    </submittedName>
</protein>
<name>A0A1I3F3C0_9PLAN</name>
<dbReference type="SMART" id="SM00382">
    <property type="entry name" value="AAA"/>
    <property type="match status" value="1"/>
</dbReference>
<dbReference type="InterPro" id="IPR027417">
    <property type="entry name" value="P-loop_NTPase"/>
</dbReference>
<dbReference type="EMBL" id="FOQD01000005">
    <property type="protein sequence ID" value="SFI05714.1"/>
    <property type="molecule type" value="Genomic_DNA"/>
</dbReference>
<feature type="signal peptide" evidence="6">
    <location>
        <begin position="1"/>
        <end position="23"/>
    </location>
</feature>
<evidence type="ECO:0000256" key="2">
    <source>
        <dbReference type="ARBA" id="ARBA00022741"/>
    </source>
</evidence>
<evidence type="ECO:0000256" key="3">
    <source>
        <dbReference type="ARBA" id="ARBA00022840"/>
    </source>
</evidence>
<feature type="domain" description="Bacterial type II secretion system protein E" evidence="7">
    <location>
        <begin position="430"/>
        <end position="444"/>
    </location>
</feature>
<evidence type="ECO:0000256" key="1">
    <source>
        <dbReference type="ARBA" id="ARBA00006611"/>
    </source>
</evidence>
<evidence type="ECO:0000313" key="9">
    <source>
        <dbReference type="Proteomes" id="UP000199518"/>
    </source>
</evidence>
<dbReference type="AlphaFoldDB" id="A0A1I3F3C0"/>
<evidence type="ECO:0000259" key="7">
    <source>
        <dbReference type="PROSITE" id="PS00662"/>
    </source>
</evidence>
<dbReference type="PANTHER" id="PTHR30258:SF2">
    <property type="entry name" value="COMG OPERON PROTEIN 1"/>
    <property type="match status" value="1"/>
</dbReference>
<gene>
    <name evidence="8" type="ORF">SAMN05421753_10566</name>
</gene>
<dbReference type="RefSeq" id="WP_092048933.1">
    <property type="nucleotide sequence ID" value="NZ_FOQD01000005.1"/>
</dbReference>
<feature type="compositionally biased region" description="Basic and acidic residues" evidence="4">
    <location>
        <begin position="215"/>
        <end position="225"/>
    </location>
</feature>
<accession>A0A1I3F3C0</accession>